<sequence length="104" mass="11444">MQDDTQPDRKPPYATLGAGDLISPVSRDEGYECRFSVQRRVPGHGRTLTLRQEDLQAFAKLCHALALTLADAEWMDSEGRKVMGNYAESLDHVVPPGSEVDNGS</sequence>
<reference evidence="2 3" key="1">
    <citation type="submission" date="2019-02" db="EMBL/GenBank/DDBJ databases">
        <title>Deep-cultivation of Planctomycetes and their phenomic and genomic characterization uncovers novel biology.</title>
        <authorList>
            <person name="Wiegand S."/>
            <person name="Jogler M."/>
            <person name="Boedeker C."/>
            <person name="Pinto D."/>
            <person name="Vollmers J."/>
            <person name="Rivas-Marin E."/>
            <person name="Kohn T."/>
            <person name="Peeters S.H."/>
            <person name="Heuer A."/>
            <person name="Rast P."/>
            <person name="Oberbeckmann S."/>
            <person name="Bunk B."/>
            <person name="Jeske O."/>
            <person name="Meyerdierks A."/>
            <person name="Storesund J.E."/>
            <person name="Kallscheuer N."/>
            <person name="Luecker S."/>
            <person name="Lage O.M."/>
            <person name="Pohl T."/>
            <person name="Merkel B.J."/>
            <person name="Hornburger P."/>
            <person name="Mueller R.-W."/>
            <person name="Bruemmer F."/>
            <person name="Labrenz M."/>
            <person name="Spormann A.M."/>
            <person name="Op Den Camp H."/>
            <person name="Overmann J."/>
            <person name="Amann R."/>
            <person name="Jetten M.S.M."/>
            <person name="Mascher T."/>
            <person name="Medema M.H."/>
            <person name="Devos D.P."/>
            <person name="Kaster A.-K."/>
            <person name="Ovreas L."/>
            <person name="Rohde M."/>
            <person name="Galperin M.Y."/>
            <person name="Jogler C."/>
        </authorList>
    </citation>
    <scope>NUCLEOTIDE SEQUENCE [LARGE SCALE GENOMIC DNA]</scope>
    <source>
        <strain evidence="2 3">Poly41</strain>
    </source>
</reference>
<gene>
    <name evidence="2" type="ORF">Poly41_40210</name>
</gene>
<evidence type="ECO:0000313" key="2">
    <source>
        <dbReference type="EMBL" id="TWU34878.1"/>
    </source>
</evidence>
<dbReference type="Proteomes" id="UP000319143">
    <property type="component" value="Unassembled WGS sequence"/>
</dbReference>
<feature type="region of interest" description="Disordered" evidence="1">
    <location>
        <begin position="1"/>
        <end position="21"/>
    </location>
</feature>
<organism evidence="2 3">
    <name type="scientific">Novipirellula artificiosorum</name>
    <dbReference type="NCBI Taxonomy" id="2528016"/>
    <lineage>
        <taxon>Bacteria</taxon>
        <taxon>Pseudomonadati</taxon>
        <taxon>Planctomycetota</taxon>
        <taxon>Planctomycetia</taxon>
        <taxon>Pirellulales</taxon>
        <taxon>Pirellulaceae</taxon>
        <taxon>Novipirellula</taxon>
    </lineage>
</organism>
<dbReference type="AlphaFoldDB" id="A0A5C6DE00"/>
<comment type="caution">
    <text evidence="2">The sequence shown here is derived from an EMBL/GenBank/DDBJ whole genome shotgun (WGS) entry which is preliminary data.</text>
</comment>
<dbReference type="EMBL" id="SJPV01000007">
    <property type="protein sequence ID" value="TWU34878.1"/>
    <property type="molecule type" value="Genomic_DNA"/>
</dbReference>
<proteinExistence type="predicted"/>
<evidence type="ECO:0000313" key="3">
    <source>
        <dbReference type="Proteomes" id="UP000319143"/>
    </source>
</evidence>
<accession>A0A5C6DE00</accession>
<evidence type="ECO:0000256" key="1">
    <source>
        <dbReference type="SAM" id="MobiDB-lite"/>
    </source>
</evidence>
<keyword evidence="3" id="KW-1185">Reference proteome</keyword>
<protein>
    <submittedName>
        <fullName evidence="2">Uncharacterized protein</fullName>
    </submittedName>
</protein>
<feature type="compositionally biased region" description="Basic and acidic residues" evidence="1">
    <location>
        <begin position="1"/>
        <end position="11"/>
    </location>
</feature>
<dbReference type="RefSeq" id="WP_146528318.1">
    <property type="nucleotide sequence ID" value="NZ_SJPV01000007.1"/>
</dbReference>
<name>A0A5C6DE00_9BACT</name>